<sequence>MFSNNNNTHSYDNTHDNQESISYDNTHDYNNIHDNIPNNNTLFYDAYVSLPYNTLENLSYDTYLPYDTRENFSHDVILDYDIPHENLNKNLFDCNENQSNQDYEASDNEDELVELTDSLELIAGLTFNSWDEFKSWINRFALKEGFSYKIRSSEKIEGMIRRVAQVE</sequence>
<name>A0A2I1GLQ2_9GLOM</name>
<proteinExistence type="predicted"/>
<protein>
    <submittedName>
        <fullName evidence="2">Uncharacterized protein</fullName>
    </submittedName>
</protein>
<dbReference type="VEuPathDB" id="FungiDB:FUN_015905"/>
<gene>
    <name evidence="2" type="ORF">RhiirA4_421474</name>
</gene>
<comment type="caution">
    <text evidence="2">The sequence shown here is derived from an EMBL/GenBank/DDBJ whole genome shotgun (WGS) entry which is preliminary data.</text>
</comment>
<accession>A0A2I1GLQ2</accession>
<evidence type="ECO:0000313" key="2">
    <source>
        <dbReference type="EMBL" id="PKY47537.1"/>
    </source>
</evidence>
<dbReference type="AlphaFoldDB" id="A0A2I1GLQ2"/>
<evidence type="ECO:0000256" key="1">
    <source>
        <dbReference type="SAM" id="MobiDB-lite"/>
    </source>
</evidence>
<feature type="compositionally biased region" description="Polar residues" evidence="1">
    <location>
        <begin position="1"/>
        <end position="11"/>
    </location>
</feature>
<dbReference type="Proteomes" id="UP000234323">
    <property type="component" value="Unassembled WGS sequence"/>
</dbReference>
<dbReference type="EMBL" id="LLXI01000553">
    <property type="protein sequence ID" value="PKY47537.1"/>
    <property type="molecule type" value="Genomic_DNA"/>
</dbReference>
<feature type="region of interest" description="Disordered" evidence="1">
    <location>
        <begin position="1"/>
        <end position="26"/>
    </location>
</feature>
<organism evidence="2 3">
    <name type="scientific">Rhizophagus irregularis</name>
    <dbReference type="NCBI Taxonomy" id="588596"/>
    <lineage>
        <taxon>Eukaryota</taxon>
        <taxon>Fungi</taxon>
        <taxon>Fungi incertae sedis</taxon>
        <taxon>Mucoromycota</taxon>
        <taxon>Glomeromycotina</taxon>
        <taxon>Glomeromycetes</taxon>
        <taxon>Glomerales</taxon>
        <taxon>Glomeraceae</taxon>
        <taxon>Rhizophagus</taxon>
    </lineage>
</organism>
<evidence type="ECO:0000313" key="3">
    <source>
        <dbReference type="Proteomes" id="UP000234323"/>
    </source>
</evidence>
<dbReference type="VEuPathDB" id="FungiDB:RhiirA1_482084"/>
<reference evidence="2 3" key="1">
    <citation type="submission" date="2015-10" db="EMBL/GenBank/DDBJ databases">
        <title>Genome analyses suggest a sexual origin of heterokaryosis in a supposedly ancient asexual fungus.</title>
        <authorList>
            <person name="Ropars J."/>
            <person name="Sedzielewska K."/>
            <person name="Noel J."/>
            <person name="Charron P."/>
            <person name="Farinelli L."/>
            <person name="Marton T."/>
            <person name="Kruger M."/>
            <person name="Pelin A."/>
            <person name="Brachmann A."/>
            <person name="Corradi N."/>
        </authorList>
    </citation>
    <scope>NUCLEOTIDE SEQUENCE [LARGE SCALE GENOMIC DNA]</scope>
    <source>
        <strain evidence="2 3">A4</strain>
    </source>
</reference>
<keyword evidence="3" id="KW-1185">Reference proteome</keyword>